<dbReference type="RefSeq" id="WP_153510694.1">
    <property type="nucleotide sequence ID" value="NZ_CP045652.1"/>
</dbReference>
<accession>A0A5Q0Q9N2</accession>
<sequence length="251" mass="25972">MRKLLTIAFIGFASLSYAQQSEVRKISSKPIGISVSTGIQAKIIKSNKNEVVLEAQNQNQLGKIETKVESGVLTIRVKRNSNIQNSKNLKATVYINPNLSSIELSSAGSLEITDAIDVRDLDIDLSSAGSLKTAAINANALSIETSSASKVHTGAIKATTLAIEASSASVVEISGASKTTSIEASSNANINAQKLSSNKVTADASSGAKINIHVTESLSAEASSGARVSYTGQPKATSFEKSSGGTISNAN</sequence>
<gene>
    <name evidence="3" type="ORF">GFH32_07270</name>
</gene>
<organism evidence="3 4">
    <name type="scientific">Sphingobacterium zhuxiongii</name>
    <dbReference type="NCBI Taxonomy" id="2662364"/>
    <lineage>
        <taxon>Bacteria</taxon>
        <taxon>Pseudomonadati</taxon>
        <taxon>Bacteroidota</taxon>
        <taxon>Sphingobacteriia</taxon>
        <taxon>Sphingobacteriales</taxon>
        <taxon>Sphingobacteriaceae</taxon>
        <taxon>Sphingobacterium</taxon>
    </lineage>
</organism>
<proteinExistence type="predicted"/>
<dbReference type="EMBL" id="CP045652">
    <property type="protein sequence ID" value="QGA26136.1"/>
    <property type="molecule type" value="Genomic_DNA"/>
</dbReference>
<feature type="domain" description="Putative auto-transporter adhesin head GIN" evidence="2">
    <location>
        <begin position="32"/>
        <end position="234"/>
    </location>
</feature>
<evidence type="ECO:0000313" key="4">
    <source>
        <dbReference type="Proteomes" id="UP000326921"/>
    </source>
</evidence>
<dbReference type="KEGG" id="sphe:GFH32_07270"/>
<evidence type="ECO:0000259" key="2">
    <source>
        <dbReference type="Pfam" id="PF10988"/>
    </source>
</evidence>
<dbReference type="InterPro" id="IPR021255">
    <property type="entry name" value="DUF2807"/>
</dbReference>
<protein>
    <recommendedName>
        <fullName evidence="2">Putative auto-transporter adhesin head GIN domain-containing protein</fullName>
    </recommendedName>
</protein>
<dbReference type="AlphaFoldDB" id="A0A5Q0Q9N2"/>
<dbReference type="Gene3D" id="2.160.20.120">
    <property type="match status" value="1"/>
</dbReference>
<dbReference type="Pfam" id="PF10988">
    <property type="entry name" value="DUF2807"/>
    <property type="match status" value="1"/>
</dbReference>
<reference evidence="3 4" key="1">
    <citation type="submission" date="2019-10" db="EMBL/GenBank/DDBJ databases">
        <authorList>
            <person name="Dong K."/>
        </authorList>
    </citation>
    <scope>NUCLEOTIDE SEQUENCE [LARGE SCALE GENOMIC DNA]</scope>
    <source>
        <strain evidence="4">dk4302</strain>
    </source>
</reference>
<evidence type="ECO:0000256" key="1">
    <source>
        <dbReference type="SAM" id="MobiDB-lite"/>
    </source>
</evidence>
<feature type="region of interest" description="Disordered" evidence="1">
    <location>
        <begin position="223"/>
        <end position="251"/>
    </location>
</feature>
<feature type="compositionally biased region" description="Polar residues" evidence="1">
    <location>
        <begin position="230"/>
        <end position="251"/>
    </location>
</feature>
<dbReference type="Proteomes" id="UP000326921">
    <property type="component" value="Chromosome"/>
</dbReference>
<evidence type="ECO:0000313" key="3">
    <source>
        <dbReference type="EMBL" id="QGA26136.1"/>
    </source>
</evidence>
<name>A0A5Q0Q9N2_9SPHI</name>
<keyword evidence="4" id="KW-1185">Reference proteome</keyword>